<dbReference type="InterPro" id="IPR050598">
    <property type="entry name" value="AminoAcid_Transporter"/>
</dbReference>
<dbReference type="EMBL" id="CP012920">
    <property type="protein sequence ID" value="ALJ31645.1"/>
    <property type="molecule type" value="Genomic_DNA"/>
</dbReference>
<dbReference type="PANTHER" id="PTHR11785">
    <property type="entry name" value="AMINO ACID TRANSPORTER"/>
    <property type="match status" value="1"/>
</dbReference>
<dbReference type="PANTHER" id="PTHR11785:SF512">
    <property type="entry name" value="SOBREMESA, ISOFORM B"/>
    <property type="match status" value="1"/>
</dbReference>
<evidence type="ECO:0000256" key="3">
    <source>
        <dbReference type="ARBA" id="ARBA00022989"/>
    </source>
</evidence>
<sequence length="442" mass="47902">MHENELKRGIGMMAALSTVMGTVIGAGVFFKTASVVNSTHSFTLTVLAWIVGGLLTICAGLTVSELAAAIPKTGGAIKYLDYTYGPLTGFSMGWAQILVYYPANIAAEAIIFSTQLINLFHLNPNILNPMAIIVALSVLFINLLGSKISGNVQTVALICKLIPIILIAIFGLFIPGAVHVSFLPISPSDHANVWTAFGSGLLATMFAYDGWIGVCDVAGEIKNPKKNLPKAIIIGLSLIMVIYTLVNVAFLKTLPIDHIAGNQNTASETAIKLFGEFGGKLVTIGILVSVYGSLNGYTLSGMRIPYAMGQSKSLPFSDWFAKLSKKTRVPYTSGIFQFVIAILMIFAGSFDLLTDMLVFVMWIFNCLLFVAVFKLRRKEPEMIRPYKVPWYPIVPIIALVGGIFILAETLITQTGLALIGLLLTLIGIPVYYLQQRHLKNSK</sequence>
<keyword evidence="2 5" id="KW-0812">Transmembrane</keyword>
<comment type="subcellular location">
    <subcellularLocation>
        <location evidence="1">Membrane</location>
        <topology evidence="1">Multi-pass membrane protein</topology>
    </subcellularLocation>
</comment>
<dbReference type="RefSeq" id="WP_034531575.1">
    <property type="nucleotide sequence ID" value="NZ_CP012920.1"/>
</dbReference>
<keyword evidence="3 5" id="KW-1133">Transmembrane helix</keyword>
<dbReference type="KEGG" id="lku:APS55_05125"/>
<proteinExistence type="predicted"/>
<dbReference type="OrthoDB" id="3181223at2"/>
<dbReference type="Proteomes" id="UP000050269">
    <property type="component" value="Unassembled WGS sequence"/>
</dbReference>
<feature type="transmembrane region" description="Helical" evidence="5">
    <location>
        <begin position="329"/>
        <end position="350"/>
    </location>
</feature>
<dbReference type="eggNOG" id="COG0531">
    <property type="taxonomic scope" value="Bacteria"/>
</dbReference>
<dbReference type="InterPro" id="IPR002293">
    <property type="entry name" value="AA/rel_permease1"/>
</dbReference>
<dbReference type="AlphaFoldDB" id="A0A087EPP5"/>
<organism evidence="7 8">
    <name type="scientific">Apilactobacillus kunkeei</name>
    <dbReference type="NCBI Taxonomy" id="148814"/>
    <lineage>
        <taxon>Bacteria</taxon>
        <taxon>Bacillati</taxon>
        <taxon>Bacillota</taxon>
        <taxon>Bacilli</taxon>
        <taxon>Lactobacillales</taxon>
        <taxon>Lactobacillaceae</taxon>
        <taxon>Apilactobacillus</taxon>
    </lineage>
</organism>
<dbReference type="GO" id="GO:0015179">
    <property type="term" value="F:L-amino acid transmembrane transporter activity"/>
    <property type="evidence" value="ECO:0007669"/>
    <property type="project" value="TreeGrafter"/>
</dbReference>
<feature type="transmembrane region" description="Helical" evidence="5">
    <location>
        <begin position="98"/>
        <end position="120"/>
    </location>
</feature>
<feature type="transmembrane region" description="Helical" evidence="5">
    <location>
        <begin position="231"/>
        <end position="251"/>
    </location>
</feature>
<evidence type="ECO:0000256" key="4">
    <source>
        <dbReference type="ARBA" id="ARBA00023136"/>
    </source>
</evidence>
<dbReference type="Gene3D" id="1.20.1740.10">
    <property type="entry name" value="Amino acid/polyamine transporter I"/>
    <property type="match status" value="1"/>
</dbReference>
<feature type="transmembrane region" description="Helical" evidence="5">
    <location>
        <begin position="157"/>
        <end position="182"/>
    </location>
</feature>
<gene>
    <name evidence="6" type="ORF">APS55_05125</name>
    <name evidence="7" type="ORF">RZ78_07280</name>
</gene>
<accession>A0A087EPP5</accession>
<reference evidence="9" key="2">
    <citation type="submission" date="2015-10" db="EMBL/GenBank/DDBJ databases">
        <title>Bioinformatic analysis of the first complete genome sequence of Lactobacillus kunkeei strain MP2, an Apis mellifera gut isolate.</title>
        <authorList>
            <person name="Asenjo F."/>
            <person name="Olmos A."/>
            <person name="Henriquez-Piskulich P."/>
            <person name="Aldea P."/>
            <person name="Ugalde J.A."/>
            <person name="Trombert A.N."/>
        </authorList>
    </citation>
    <scope>NUCLEOTIDE SEQUENCE [LARGE SCALE GENOMIC DNA]</scope>
    <source>
        <strain evidence="9">MP2</strain>
    </source>
</reference>
<dbReference type="Pfam" id="PF13520">
    <property type="entry name" value="AA_permease_2"/>
    <property type="match status" value="1"/>
</dbReference>
<reference evidence="6 9" key="3">
    <citation type="journal article" date="2016" name="PeerJ">
        <title>Genome sequencing and analysis of the first complete genome of Lactobacillus kunkeei strain MP2, an Apis mellifera gut isolate.</title>
        <authorList>
            <person name="Asenjo F."/>
            <person name="Olmos A."/>
            <person name="Henriquez-Piskulich P."/>
            <person name="Polanco V."/>
            <person name="Aldea P."/>
            <person name="Ugalde J.A."/>
            <person name="Trombert A.N."/>
        </authorList>
    </citation>
    <scope>NUCLEOTIDE SEQUENCE [LARGE SCALE GENOMIC DNA]</scope>
    <source>
        <strain evidence="6 9">MP2</strain>
    </source>
</reference>
<feature type="transmembrane region" description="Helical" evidence="5">
    <location>
        <begin position="126"/>
        <end position="145"/>
    </location>
</feature>
<evidence type="ECO:0000313" key="8">
    <source>
        <dbReference type="Proteomes" id="UP000050269"/>
    </source>
</evidence>
<dbReference type="PIRSF" id="PIRSF006060">
    <property type="entry name" value="AA_transporter"/>
    <property type="match status" value="1"/>
</dbReference>
<feature type="transmembrane region" description="Helical" evidence="5">
    <location>
        <begin position="356"/>
        <end position="376"/>
    </location>
</feature>
<dbReference type="EMBL" id="JXDF01000018">
    <property type="protein sequence ID" value="KPN81550.1"/>
    <property type="molecule type" value="Genomic_DNA"/>
</dbReference>
<feature type="transmembrane region" description="Helical" evidence="5">
    <location>
        <begin position="42"/>
        <end position="63"/>
    </location>
</feature>
<feature type="transmembrane region" description="Helical" evidence="5">
    <location>
        <begin position="413"/>
        <end position="433"/>
    </location>
</feature>
<dbReference type="GO" id="GO:0016020">
    <property type="term" value="C:membrane"/>
    <property type="evidence" value="ECO:0007669"/>
    <property type="project" value="UniProtKB-SubCell"/>
</dbReference>
<dbReference type="PATRIC" id="fig|148814.11.peg.912"/>
<evidence type="ECO:0000256" key="2">
    <source>
        <dbReference type="ARBA" id="ARBA00022692"/>
    </source>
</evidence>
<reference evidence="7 8" key="1">
    <citation type="journal article" date="2015" name="Genome Biol. Evol.">
        <title>Functionally Structured Genomes in Lactobacillus kunkeei Colonizing the Honey Crop and Food Products of Honeybees and Stingless Bees.</title>
        <authorList>
            <person name="Tamarit D."/>
            <person name="Ellegaard K.M."/>
            <person name="Wikander J."/>
            <person name="Olofsson T."/>
            <person name="Vasquez A."/>
            <person name="Andersson S.G."/>
        </authorList>
    </citation>
    <scope>NUCLEOTIDE SEQUENCE [LARGE SCALE GENOMIC DNA]</scope>
    <source>
        <strain evidence="7 8">LMbo</strain>
    </source>
</reference>
<dbReference type="Proteomes" id="UP000067203">
    <property type="component" value="Chromosome"/>
</dbReference>
<feature type="transmembrane region" description="Helical" evidence="5">
    <location>
        <begin position="12"/>
        <end position="30"/>
    </location>
</feature>
<name>A0A087EPP5_9LACO</name>
<evidence type="ECO:0000313" key="9">
    <source>
        <dbReference type="Proteomes" id="UP000067203"/>
    </source>
</evidence>
<feature type="transmembrane region" description="Helical" evidence="5">
    <location>
        <begin position="388"/>
        <end position="407"/>
    </location>
</feature>
<keyword evidence="4 5" id="KW-0472">Membrane</keyword>
<protein>
    <submittedName>
        <fullName evidence="6">Amino acid permease</fullName>
    </submittedName>
    <submittedName>
        <fullName evidence="7">Amino acid transporter</fullName>
    </submittedName>
</protein>
<evidence type="ECO:0000256" key="5">
    <source>
        <dbReference type="SAM" id="Phobius"/>
    </source>
</evidence>
<evidence type="ECO:0000256" key="1">
    <source>
        <dbReference type="ARBA" id="ARBA00004141"/>
    </source>
</evidence>
<evidence type="ECO:0000313" key="6">
    <source>
        <dbReference type="EMBL" id="ALJ31645.1"/>
    </source>
</evidence>
<feature type="transmembrane region" description="Helical" evidence="5">
    <location>
        <begin position="194"/>
        <end position="219"/>
    </location>
</feature>
<feature type="transmembrane region" description="Helical" evidence="5">
    <location>
        <begin position="271"/>
        <end position="294"/>
    </location>
</feature>
<evidence type="ECO:0000313" key="7">
    <source>
        <dbReference type="EMBL" id="KPN81550.1"/>
    </source>
</evidence>